<dbReference type="GeneID" id="28802646"/>
<keyword evidence="2" id="KW-1185">Reference proteome</keyword>
<evidence type="ECO:0000313" key="2">
    <source>
        <dbReference type="Proteomes" id="UP000201796"/>
    </source>
</evidence>
<sequence>MLPTSKSAVLHKKPSSPYQYFGPFDSPGQAEKYIADRELTMAYVIELRQP</sequence>
<accession>A0A166YB64</accession>
<dbReference type="RefSeq" id="YP_009276178.1">
    <property type="nucleotide sequence ID" value="NC_030936.1"/>
</dbReference>
<organism evidence="1 2">
    <name type="scientific">Gordonia phage Bachita</name>
    <dbReference type="NCBI Taxonomy" id="1838061"/>
    <lineage>
        <taxon>Viruses</taxon>
        <taxon>Duplodnaviria</taxon>
        <taxon>Heunggongvirae</taxon>
        <taxon>Uroviricota</taxon>
        <taxon>Caudoviricetes</taxon>
        <taxon>Smoothievirus</taxon>
        <taxon>Smoothievirus bachita</taxon>
    </lineage>
</organism>
<dbReference type="KEGG" id="vg:28802646"/>
<gene>
    <name evidence="1" type="primary">67</name>
    <name evidence="1" type="ORF">PBI_BACHITA_67</name>
</gene>
<name>A0A166YB64_9CAUD</name>
<dbReference type="EMBL" id="KU998247">
    <property type="protein sequence ID" value="ANA86743.1"/>
    <property type="molecule type" value="Genomic_DNA"/>
</dbReference>
<protein>
    <submittedName>
        <fullName evidence="1">Uncharacterized protein</fullName>
    </submittedName>
</protein>
<reference evidence="1 2" key="1">
    <citation type="submission" date="2016-03" db="EMBL/GenBank/DDBJ databases">
        <authorList>
            <person name="Montgomery M.T."/>
            <person name="Guerrero C.A."/>
            <person name="Mavrich T.N."/>
            <person name="Pope W.H."/>
            <person name="Garlena R.A."/>
            <person name="Russell D.A."/>
            <person name="Jacobs-Sera D."/>
            <person name="Hendrix R.W."/>
            <person name="Hatfull G.F."/>
        </authorList>
    </citation>
    <scope>NUCLEOTIDE SEQUENCE [LARGE SCALE GENOMIC DNA]</scope>
</reference>
<proteinExistence type="predicted"/>
<dbReference type="Proteomes" id="UP000201796">
    <property type="component" value="Segment"/>
</dbReference>
<evidence type="ECO:0000313" key="1">
    <source>
        <dbReference type="EMBL" id="ANA86743.1"/>
    </source>
</evidence>